<reference evidence="8" key="2">
    <citation type="submission" date="2023-04" db="EMBL/GenBank/DDBJ databases">
        <authorList>
            <person name="Bu L."/>
            <person name="Lu L."/>
            <person name="Laidemitt M.R."/>
            <person name="Zhang S.M."/>
            <person name="Mutuku M."/>
            <person name="Mkoji G."/>
            <person name="Steinauer M."/>
            <person name="Loker E.S."/>
        </authorList>
    </citation>
    <scope>NUCLEOTIDE SEQUENCE</scope>
    <source>
        <strain evidence="8">KasaAsao</strain>
        <tissue evidence="8">Whole Snail</tissue>
    </source>
</reference>
<keyword evidence="9" id="KW-1185">Reference proteome</keyword>
<accession>A0AAD8F072</accession>
<keyword evidence="2" id="KW-0479">Metal-binding</keyword>
<keyword evidence="4" id="KW-0862">Zinc</keyword>
<evidence type="ECO:0000256" key="3">
    <source>
        <dbReference type="ARBA" id="ARBA00022771"/>
    </source>
</evidence>
<dbReference type="PANTHER" id="PTHR10825:SF72">
    <property type="entry name" value="UBIQUITIN-LIKE DOMAIN-CONTAINING PROTEIN"/>
    <property type="match status" value="1"/>
</dbReference>
<evidence type="ECO:0000256" key="6">
    <source>
        <dbReference type="PROSITE-ProRule" id="PRU00175"/>
    </source>
</evidence>
<dbReference type="PANTHER" id="PTHR10825">
    <property type="entry name" value="RING FINGER DOMAIN-CONTAINING, POLYCOMB GROUP COMPONENT"/>
    <property type="match status" value="1"/>
</dbReference>
<feature type="domain" description="RING-type" evidence="7">
    <location>
        <begin position="18"/>
        <end position="57"/>
    </location>
</feature>
<evidence type="ECO:0000313" key="9">
    <source>
        <dbReference type="Proteomes" id="UP001233172"/>
    </source>
</evidence>
<dbReference type="SMART" id="SM00184">
    <property type="entry name" value="RING"/>
    <property type="match status" value="1"/>
</dbReference>
<evidence type="ECO:0000256" key="1">
    <source>
        <dbReference type="ARBA" id="ARBA00004123"/>
    </source>
</evidence>
<dbReference type="GO" id="GO:0008270">
    <property type="term" value="F:zinc ion binding"/>
    <property type="evidence" value="ECO:0007669"/>
    <property type="project" value="UniProtKB-KW"/>
</dbReference>
<feature type="non-terminal residue" evidence="8">
    <location>
        <position position="226"/>
    </location>
</feature>
<dbReference type="InterPro" id="IPR001841">
    <property type="entry name" value="Znf_RING"/>
</dbReference>
<keyword evidence="3 6" id="KW-0863">Zinc-finger</keyword>
<dbReference type="InterPro" id="IPR032443">
    <property type="entry name" value="RAWUL"/>
</dbReference>
<comment type="subcellular location">
    <subcellularLocation>
        <location evidence="1">Nucleus</location>
    </subcellularLocation>
</comment>
<dbReference type="PROSITE" id="PS50089">
    <property type="entry name" value="ZF_RING_2"/>
    <property type="match status" value="1"/>
</dbReference>
<dbReference type="GO" id="GO:0000122">
    <property type="term" value="P:negative regulation of transcription by RNA polymerase II"/>
    <property type="evidence" value="ECO:0007669"/>
    <property type="project" value="TreeGrafter"/>
</dbReference>
<dbReference type="Gene3D" id="3.30.40.10">
    <property type="entry name" value="Zinc/RING finger domain, C3HC4 (zinc finger)"/>
    <property type="match status" value="1"/>
</dbReference>
<sequence>MNGTTRLKIGDINKNLICVLCGGYLIDATTIIECLHSFCRTCIVTFLKTSRTCPVCDTVVHKTRPHQNIRSDKLLQDLVYKLVPGLYKDEMRRRREFYTLHYEAAPKRAGEERGDEMSDRFTFTEEENISLALYLCPDGGNERFGFRRVFNTKEDLKTRMDRRIKESVDVRYLQCKAGVTVGLLKKFLRLKYSLSAQFQIDIFYNDEPLRNCYTLCDIAYIFNWRR</sequence>
<dbReference type="Proteomes" id="UP001233172">
    <property type="component" value="Unassembled WGS sequence"/>
</dbReference>
<dbReference type="InterPro" id="IPR017907">
    <property type="entry name" value="Znf_RING_CS"/>
</dbReference>
<evidence type="ECO:0000313" key="8">
    <source>
        <dbReference type="EMBL" id="KAK0046445.1"/>
    </source>
</evidence>
<evidence type="ECO:0000256" key="5">
    <source>
        <dbReference type="ARBA" id="ARBA00023242"/>
    </source>
</evidence>
<dbReference type="Gene3D" id="3.10.20.90">
    <property type="entry name" value="Phosphatidylinositol 3-kinase Catalytic Subunit, Chain A, domain 1"/>
    <property type="match status" value="1"/>
</dbReference>
<dbReference type="GO" id="GO:1990841">
    <property type="term" value="F:promoter-specific chromatin binding"/>
    <property type="evidence" value="ECO:0007669"/>
    <property type="project" value="TreeGrafter"/>
</dbReference>
<keyword evidence="5" id="KW-0539">Nucleus</keyword>
<name>A0AAD8F072_BIOPF</name>
<evidence type="ECO:0000256" key="2">
    <source>
        <dbReference type="ARBA" id="ARBA00022723"/>
    </source>
</evidence>
<dbReference type="PROSITE" id="PS00518">
    <property type="entry name" value="ZF_RING_1"/>
    <property type="match status" value="1"/>
</dbReference>
<dbReference type="GO" id="GO:0035102">
    <property type="term" value="C:PRC1 complex"/>
    <property type="evidence" value="ECO:0007669"/>
    <property type="project" value="TreeGrafter"/>
</dbReference>
<dbReference type="Pfam" id="PF13923">
    <property type="entry name" value="zf-C3HC4_2"/>
    <property type="match status" value="1"/>
</dbReference>
<comment type="caution">
    <text evidence="8">The sequence shown here is derived from an EMBL/GenBank/DDBJ whole genome shotgun (WGS) entry which is preliminary data.</text>
</comment>
<dbReference type="InterPro" id="IPR013083">
    <property type="entry name" value="Znf_RING/FYVE/PHD"/>
</dbReference>
<evidence type="ECO:0000259" key="7">
    <source>
        <dbReference type="PROSITE" id="PS50089"/>
    </source>
</evidence>
<dbReference type="SUPFAM" id="SSF57850">
    <property type="entry name" value="RING/U-box"/>
    <property type="match status" value="1"/>
</dbReference>
<dbReference type="AlphaFoldDB" id="A0AAD8F072"/>
<gene>
    <name evidence="8" type="ORF">Bpfe_024093</name>
</gene>
<dbReference type="Pfam" id="PF16207">
    <property type="entry name" value="RAWUL"/>
    <property type="match status" value="1"/>
</dbReference>
<protein>
    <submittedName>
        <fullName evidence="8">Polycomb group protein Psc</fullName>
    </submittedName>
</protein>
<reference evidence="8" key="1">
    <citation type="journal article" date="2023" name="PLoS Negl. Trop. Dis.">
        <title>A genome sequence for Biomphalaria pfeifferi, the major vector snail for the human-infecting parasite Schistosoma mansoni.</title>
        <authorList>
            <person name="Bu L."/>
            <person name="Lu L."/>
            <person name="Laidemitt M.R."/>
            <person name="Zhang S.M."/>
            <person name="Mutuku M."/>
            <person name="Mkoji G."/>
            <person name="Steinauer M."/>
            <person name="Loker E.S."/>
        </authorList>
    </citation>
    <scope>NUCLEOTIDE SEQUENCE</scope>
    <source>
        <strain evidence="8">KasaAsao</strain>
    </source>
</reference>
<organism evidence="8 9">
    <name type="scientific">Biomphalaria pfeifferi</name>
    <name type="common">Bloodfluke planorb</name>
    <name type="synonym">Freshwater snail</name>
    <dbReference type="NCBI Taxonomy" id="112525"/>
    <lineage>
        <taxon>Eukaryota</taxon>
        <taxon>Metazoa</taxon>
        <taxon>Spiralia</taxon>
        <taxon>Lophotrochozoa</taxon>
        <taxon>Mollusca</taxon>
        <taxon>Gastropoda</taxon>
        <taxon>Heterobranchia</taxon>
        <taxon>Euthyneura</taxon>
        <taxon>Panpulmonata</taxon>
        <taxon>Hygrophila</taxon>
        <taxon>Lymnaeoidea</taxon>
        <taxon>Planorbidae</taxon>
        <taxon>Biomphalaria</taxon>
    </lineage>
</organism>
<dbReference type="FunFam" id="3.30.40.10:FF:000033">
    <property type="entry name" value="Polycomb group RING finger protein 3"/>
    <property type="match status" value="1"/>
</dbReference>
<dbReference type="EMBL" id="JASAOG010000165">
    <property type="protein sequence ID" value="KAK0046445.1"/>
    <property type="molecule type" value="Genomic_DNA"/>
</dbReference>
<proteinExistence type="predicted"/>
<evidence type="ECO:0000256" key="4">
    <source>
        <dbReference type="ARBA" id="ARBA00022833"/>
    </source>
</evidence>